<accession>A0A0E9QF23</accession>
<organism evidence="1">
    <name type="scientific">Anguilla anguilla</name>
    <name type="common">European freshwater eel</name>
    <name type="synonym">Muraena anguilla</name>
    <dbReference type="NCBI Taxonomy" id="7936"/>
    <lineage>
        <taxon>Eukaryota</taxon>
        <taxon>Metazoa</taxon>
        <taxon>Chordata</taxon>
        <taxon>Craniata</taxon>
        <taxon>Vertebrata</taxon>
        <taxon>Euteleostomi</taxon>
        <taxon>Actinopterygii</taxon>
        <taxon>Neopterygii</taxon>
        <taxon>Teleostei</taxon>
        <taxon>Anguilliformes</taxon>
        <taxon>Anguillidae</taxon>
        <taxon>Anguilla</taxon>
    </lineage>
</organism>
<dbReference type="EMBL" id="GBXM01093208">
    <property type="protein sequence ID" value="JAH15369.1"/>
    <property type="molecule type" value="Transcribed_RNA"/>
</dbReference>
<proteinExistence type="predicted"/>
<reference evidence="1" key="1">
    <citation type="submission" date="2014-11" db="EMBL/GenBank/DDBJ databases">
        <authorList>
            <person name="Amaro Gonzalez C."/>
        </authorList>
    </citation>
    <scope>NUCLEOTIDE SEQUENCE</scope>
</reference>
<dbReference type="AlphaFoldDB" id="A0A0E9QF23"/>
<sequence length="47" mass="5187">MRSSISPISIGMDSASVFEVRGQPYRCVAVLNTSSAECHLWLLLVDF</sequence>
<reference evidence="1" key="2">
    <citation type="journal article" date="2015" name="Fish Shellfish Immunol.">
        <title>Early steps in the European eel (Anguilla anguilla)-Vibrio vulnificus interaction in the gills: Role of the RtxA13 toxin.</title>
        <authorList>
            <person name="Callol A."/>
            <person name="Pajuelo D."/>
            <person name="Ebbesson L."/>
            <person name="Teles M."/>
            <person name="MacKenzie S."/>
            <person name="Amaro C."/>
        </authorList>
    </citation>
    <scope>NUCLEOTIDE SEQUENCE</scope>
</reference>
<name>A0A0E9QF23_ANGAN</name>
<evidence type="ECO:0000313" key="1">
    <source>
        <dbReference type="EMBL" id="JAH15369.1"/>
    </source>
</evidence>
<protein>
    <submittedName>
        <fullName evidence="1">Uncharacterized protein</fullName>
    </submittedName>
</protein>